<name>A0A9N7UKH3_PLEPL</name>
<gene>
    <name evidence="2" type="ORF">PLEPLA_LOCUS20598</name>
</gene>
<reference evidence="2" key="1">
    <citation type="submission" date="2020-03" db="EMBL/GenBank/DDBJ databases">
        <authorList>
            <person name="Weist P."/>
        </authorList>
    </citation>
    <scope>NUCLEOTIDE SEQUENCE</scope>
</reference>
<sequence>MAPHFLVPGPAVRGPSLIGQRTCSPAARDRRLTRLSDRKRAEWSDHRRLRRHRPQALARCVGGTSKGSLQKAIIHFRQPENTNYSNLDGRSGAPVSALRANRGQSKGFVGKCECLSKRGAESGGRRAHVGKPHLQSLSPPVRASSGIWETAKGKERKATERRRVEGGYRRIGQQHCVGGDYV</sequence>
<proteinExistence type="predicted"/>
<dbReference type="AlphaFoldDB" id="A0A9N7UKH3"/>
<feature type="region of interest" description="Disordered" evidence="1">
    <location>
        <begin position="122"/>
        <end position="141"/>
    </location>
</feature>
<protein>
    <submittedName>
        <fullName evidence="2">Uncharacterized protein</fullName>
    </submittedName>
</protein>
<evidence type="ECO:0000256" key="1">
    <source>
        <dbReference type="SAM" id="MobiDB-lite"/>
    </source>
</evidence>
<dbReference type="EMBL" id="CADEAL010001446">
    <property type="protein sequence ID" value="CAB1432516.1"/>
    <property type="molecule type" value="Genomic_DNA"/>
</dbReference>
<organism evidence="2 3">
    <name type="scientific">Pleuronectes platessa</name>
    <name type="common">European plaice</name>
    <dbReference type="NCBI Taxonomy" id="8262"/>
    <lineage>
        <taxon>Eukaryota</taxon>
        <taxon>Metazoa</taxon>
        <taxon>Chordata</taxon>
        <taxon>Craniata</taxon>
        <taxon>Vertebrata</taxon>
        <taxon>Euteleostomi</taxon>
        <taxon>Actinopterygii</taxon>
        <taxon>Neopterygii</taxon>
        <taxon>Teleostei</taxon>
        <taxon>Neoteleostei</taxon>
        <taxon>Acanthomorphata</taxon>
        <taxon>Carangaria</taxon>
        <taxon>Pleuronectiformes</taxon>
        <taxon>Pleuronectoidei</taxon>
        <taxon>Pleuronectidae</taxon>
        <taxon>Pleuronectes</taxon>
    </lineage>
</organism>
<evidence type="ECO:0000313" key="2">
    <source>
        <dbReference type="EMBL" id="CAB1432516.1"/>
    </source>
</evidence>
<comment type="caution">
    <text evidence="2">The sequence shown here is derived from an EMBL/GenBank/DDBJ whole genome shotgun (WGS) entry which is preliminary data.</text>
</comment>
<evidence type="ECO:0000313" key="3">
    <source>
        <dbReference type="Proteomes" id="UP001153269"/>
    </source>
</evidence>
<accession>A0A9N7UKH3</accession>
<keyword evidence="3" id="KW-1185">Reference proteome</keyword>
<feature type="region of interest" description="Disordered" evidence="1">
    <location>
        <begin position="1"/>
        <end position="25"/>
    </location>
</feature>
<dbReference type="Proteomes" id="UP001153269">
    <property type="component" value="Unassembled WGS sequence"/>
</dbReference>